<reference evidence="1 2" key="1">
    <citation type="submission" date="2019-05" db="EMBL/GenBank/DDBJ databases">
        <title>Another draft genome of Portunus trituberculatus and its Hox gene families provides insights of decapod evolution.</title>
        <authorList>
            <person name="Jeong J.-H."/>
            <person name="Song I."/>
            <person name="Kim S."/>
            <person name="Choi T."/>
            <person name="Kim D."/>
            <person name="Ryu S."/>
            <person name="Kim W."/>
        </authorList>
    </citation>
    <scope>NUCLEOTIDE SEQUENCE [LARGE SCALE GENOMIC DNA]</scope>
    <source>
        <tissue evidence="1">Muscle</tissue>
    </source>
</reference>
<comment type="caution">
    <text evidence="1">The sequence shown here is derived from an EMBL/GenBank/DDBJ whole genome shotgun (WGS) entry which is preliminary data.</text>
</comment>
<gene>
    <name evidence="1" type="ORF">E2C01_056771</name>
</gene>
<keyword evidence="2" id="KW-1185">Reference proteome</keyword>
<evidence type="ECO:0000313" key="2">
    <source>
        <dbReference type="Proteomes" id="UP000324222"/>
    </source>
</evidence>
<name>A0A5B7GV24_PORTR</name>
<protein>
    <submittedName>
        <fullName evidence="1">Uncharacterized protein</fullName>
    </submittedName>
</protein>
<dbReference type="EMBL" id="VSRR010019949">
    <property type="protein sequence ID" value="MPC62682.1"/>
    <property type="molecule type" value="Genomic_DNA"/>
</dbReference>
<sequence>MSCTLLTPLDSLVQLTHESGASPEYISIASCGVTCHYPSSRCLIPTYTPLPSLFLQVTLISKELNKEHHYKRSLLNPEPRKNCCFQIKRNLYPYISL</sequence>
<accession>A0A5B7GV24</accession>
<proteinExistence type="predicted"/>
<organism evidence="1 2">
    <name type="scientific">Portunus trituberculatus</name>
    <name type="common">Swimming crab</name>
    <name type="synonym">Neptunus trituberculatus</name>
    <dbReference type="NCBI Taxonomy" id="210409"/>
    <lineage>
        <taxon>Eukaryota</taxon>
        <taxon>Metazoa</taxon>
        <taxon>Ecdysozoa</taxon>
        <taxon>Arthropoda</taxon>
        <taxon>Crustacea</taxon>
        <taxon>Multicrustacea</taxon>
        <taxon>Malacostraca</taxon>
        <taxon>Eumalacostraca</taxon>
        <taxon>Eucarida</taxon>
        <taxon>Decapoda</taxon>
        <taxon>Pleocyemata</taxon>
        <taxon>Brachyura</taxon>
        <taxon>Eubrachyura</taxon>
        <taxon>Portunoidea</taxon>
        <taxon>Portunidae</taxon>
        <taxon>Portuninae</taxon>
        <taxon>Portunus</taxon>
    </lineage>
</organism>
<dbReference type="Proteomes" id="UP000324222">
    <property type="component" value="Unassembled WGS sequence"/>
</dbReference>
<evidence type="ECO:0000313" key="1">
    <source>
        <dbReference type="EMBL" id="MPC62682.1"/>
    </source>
</evidence>
<dbReference type="AlphaFoldDB" id="A0A5B7GV24"/>